<evidence type="ECO:0008006" key="3">
    <source>
        <dbReference type="Google" id="ProtNLM"/>
    </source>
</evidence>
<dbReference type="EMBL" id="JAQLGM010000026">
    <property type="protein sequence ID" value="MDB2000858.1"/>
    <property type="molecule type" value="Genomic_DNA"/>
</dbReference>
<sequence>MSRSIMEPRGAYECYHCGDTRNLEEHHIFYGTKYRKLSEHYGLKVHLCPGCHRYAKTGVHGGNKELDAELKQEAQKLFEEKYSHELFMKVFQKNYITEKKQSIAPGFIWLPEEE</sequence>
<dbReference type="InterPro" id="IPR024064">
    <property type="entry name" value="FdhE-like_sf"/>
</dbReference>
<gene>
    <name evidence="1" type="ORF">PM006_11660</name>
</gene>
<evidence type="ECO:0000313" key="1">
    <source>
        <dbReference type="EMBL" id="MDB2000858.1"/>
    </source>
</evidence>
<proteinExistence type="predicted"/>
<dbReference type="SUPFAM" id="SSF144020">
    <property type="entry name" value="FdhE-like"/>
    <property type="match status" value="1"/>
</dbReference>
<dbReference type="Proteomes" id="UP001300871">
    <property type="component" value="Unassembled WGS sequence"/>
</dbReference>
<evidence type="ECO:0000313" key="2">
    <source>
        <dbReference type="Proteomes" id="UP001300871"/>
    </source>
</evidence>
<dbReference type="AlphaFoldDB" id="A0AAW6AXL2"/>
<reference evidence="1" key="1">
    <citation type="submission" date="2023-01" db="EMBL/GenBank/DDBJ databases">
        <title>Human gut microbiome strain richness.</title>
        <authorList>
            <person name="Chen-Liaw A."/>
        </authorList>
    </citation>
    <scope>NUCLEOTIDE SEQUENCE</scope>
    <source>
        <strain evidence="1">B1_m1001713B170214d0_201011</strain>
    </source>
</reference>
<protein>
    <recommendedName>
        <fullName evidence="3">HNH endonuclease</fullName>
    </recommendedName>
</protein>
<dbReference type="RefSeq" id="WP_272122906.1">
    <property type="nucleotide sequence ID" value="NZ_JAQLGH010000025.1"/>
</dbReference>
<comment type="caution">
    <text evidence="1">The sequence shown here is derived from an EMBL/GenBank/DDBJ whole genome shotgun (WGS) entry which is preliminary data.</text>
</comment>
<accession>A0AAW6AXL2</accession>
<name>A0AAW6AXL2_CLOSY</name>
<organism evidence="1 2">
    <name type="scientific">Clostridium symbiosum</name>
    <name type="common">Bacteroides symbiosus</name>
    <dbReference type="NCBI Taxonomy" id="1512"/>
    <lineage>
        <taxon>Bacteria</taxon>
        <taxon>Bacillati</taxon>
        <taxon>Bacillota</taxon>
        <taxon>Clostridia</taxon>
        <taxon>Lachnospirales</taxon>
        <taxon>Lachnospiraceae</taxon>
        <taxon>Otoolea</taxon>
    </lineage>
</organism>